<protein>
    <submittedName>
        <fullName evidence="2">Uncharacterized protein</fullName>
    </submittedName>
</protein>
<dbReference type="EMBL" id="QZCH01000033">
    <property type="protein sequence ID" value="RJG39511.1"/>
    <property type="molecule type" value="Genomic_DNA"/>
</dbReference>
<evidence type="ECO:0000313" key="3">
    <source>
        <dbReference type="Proteomes" id="UP000283255"/>
    </source>
</evidence>
<gene>
    <name evidence="2" type="ORF">D1Z90_17900</name>
</gene>
<feature type="region of interest" description="Disordered" evidence="1">
    <location>
        <begin position="116"/>
        <end position="135"/>
    </location>
</feature>
<dbReference type="OrthoDB" id="6839462at2"/>
<evidence type="ECO:0000313" key="2">
    <source>
        <dbReference type="EMBL" id="RJG39511.1"/>
    </source>
</evidence>
<dbReference type="RefSeq" id="WP_119912167.1">
    <property type="nucleotide sequence ID" value="NZ_QZCH01000033.1"/>
</dbReference>
<name>A0A418YAG4_9GAMM</name>
<evidence type="ECO:0000256" key="1">
    <source>
        <dbReference type="SAM" id="MobiDB-lite"/>
    </source>
</evidence>
<dbReference type="Proteomes" id="UP000283255">
    <property type="component" value="Unassembled WGS sequence"/>
</dbReference>
<sequence length="276" mass="30975">MTKKQNGQALSELVIVAAFVLVPLLFLLPVLAKFVDVKHHNQQAARYAAWERTVWYNAGEHRVNFKSDQAIKHEVVSRVFSTSDTAMHSEDKVWQQDVELKENFYISQPKSLGKESLIERDTSSPEGDYIRTGSHSRSLDNIKSQGMDTAFNLMSRVGFSLNTQGLVQTEVKTDMKALSWLSSFNPKNYGSDELTSFESTNYLLTDGWNVGGPGHQDELVRALVPMSYISSLGDKVGDAAGIVDIFIPWLTHLQNLELGKVEHDAIPSDRLKKYEP</sequence>
<reference evidence="2 3" key="1">
    <citation type="submission" date="2018-09" db="EMBL/GenBank/DDBJ databases">
        <authorList>
            <person name="Wang F."/>
        </authorList>
    </citation>
    <scope>NUCLEOTIDE SEQUENCE [LARGE SCALE GENOMIC DNA]</scope>
    <source>
        <strain evidence="2 3">PLHSC7-2</strain>
    </source>
</reference>
<organism evidence="2 3">
    <name type="scientific">Motilimonas pumila</name>
    <dbReference type="NCBI Taxonomy" id="2303987"/>
    <lineage>
        <taxon>Bacteria</taxon>
        <taxon>Pseudomonadati</taxon>
        <taxon>Pseudomonadota</taxon>
        <taxon>Gammaproteobacteria</taxon>
        <taxon>Alteromonadales</taxon>
        <taxon>Alteromonadales genera incertae sedis</taxon>
        <taxon>Motilimonas</taxon>
    </lineage>
</organism>
<keyword evidence="3" id="KW-1185">Reference proteome</keyword>
<comment type="caution">
    <text evidence="2">The sequence shown here is derived from an EMBL/GenBank/DDBJ whole genome shotgun (WGS) entry which is preliminary data.</text>
</comment>
<proteinExistence type="predicted"/>
<dbReference type="AlphaFoldDB" id="A0A418YAG4"/>
<reference evidence="2 3" key="2">
    <citation type="submission" date="2019-01" db="EMBL/GenBank/DDBJ databases">
        <title>Motilimonas pumilus sp. nov., isolated from the gut of sea cucumber (Apostichopus japonicus).</title>
        <authorList>
            <person name="Wang F.-Q."/>
            <person name="Ren L.-H."/>
            <person name="Lin Y.-W."/>
            <person name="Sun G.-H."/>
            <person name="Du Z.-J."/>
            <person name="Zhao J.-X."/>
            <person name="Liu X.-J."/>
            <person name="Liu L.-J."/>
        </authorList>
    </citation>
    <scope>NUCLEOTIDE SEQUENCE [LARGE SCALE GENOMIC DNA]</scope>
    <source>
        <strain evidence="2 3">PLHSC7-2</strain>
    </source>
</reference>
<accession>A0A418YAG4</accession>